<dbReference type="EC" id="2.7.8.-" evidence="5"/>
<evidence type="ECO:0000256" key="1">
    <source>
        <dbReference type="ARBA" id="ARBA00006464"/>
    </source>
</evidence>
<evidence type="ECO:0000256" key="2">
    <source>
        <dbReference type="SAM" id="MobiDB-lite"/>
    </source>
</evidence>
<name>A0ABU9B3N5_9BACT</name>
<organism evidence="5 6">
    <name type="scientific">Luteolibacter soli</name>
    <dbReference type="NCBI Taxonomy" id="3135280"/>
    <lineage>
        <taxon>Bacteria</taxon>
        <taxon>Pseudomonadati</taxon>
        <taxon>Verrucomicrobiota</taxon>
        <taxon>Verrucomicrobiia</taxon>
        <taxon>Verrucomicrobiales</taxon>
        <taxon>Verrucomicrobiaceae</taxon>
        <taxon>Luteolibacter</taxon>
    </lineage>
</organism>
<feature type="region of interest" description="Disordered" evidence="2">
    <location>
        <begin position="1"/>
        <end position="30"/>
    </location>
</feature>
<keyword evidence="3" id="KW-1133">Transmembrane helix</keyword>
<comment type="caution">
    <text evidence="5">The sequence shown here is derived from an EMBL/GenBank/DDBJ whole genome shotgun (WGS) entry which is preliminary data.</text>
</comment>
<keyword evidence="5" id="KW-0808">Transferase</keyword>
<dbReference type="Proteomes" id="UP001371305">
    <property type="component" value="Unassembled WGS sequence"/>
</dbReference>
<keyword evidence="6" id="KW-1185">Reference proteome</keyword>
<proteinExistence type="inferred from homology"/>
<accession>A0ABU9B3N5</accession>
<feature type="transmembrane region" description="Helical" evidence="3">
    <location>
        <begin position="49"/>
        <end position="70"/>
    </location>
</feature>
<evidence type="ECO:0000313" key="5">
    <source>
        <dbReference type="EMBL" id="MEK7954393.1"/>
    </source>
</evidence>
<dbReference type="InterPro" id="IPR003362">
    <property type="entry name" value="Bact_transf"/>
</dbReference>
<comment type="similarity">
    <text evidence="1">Belongs to the bacterial sugar transferase family.</text>
</comment>
<dbReference type="RefSeq" id="WP_341408162.1">
    <property type="nucleotide sequence ID" value="NZ_JBBUKT010000019.1"/>
</dbReference>
<evidence type="ECO:0000313" key="6">
    <source>
        <dbReference type="Proteomes" id="UP001371305"/>
    </source>
</evidence>
<reference evidence="5 6" key="1">
    <citation type="submission" date="2024-04" db="EMBL/GenBank/DDBJ databases">
        <title>Luteolibacter sp. isolated from soil.</title>
        <authorList>
            <person name="An J."/>
        </authorList>
    </citation>
    <scope>NUCLEOTIDE SEQUENCE [LARGE SCALE GENOMIC DNA]</scope>
    <source>
        <strain evidence="5 6">Y139</strain>
    </source>
</reference>
<keyword evidence="3" id="KW-0812">Transmembrane</keyword>
<keyword evidence="3" id="KW-0472">Membrane</keyword>
<dbReference type="EMBL" id="JBBUKT010000019">
    <property type="protein sequence ID" value="MEK7954393.1"/>
    <property type="molecule type" value="Genomic_DNA"/>
</dbReference>
<evidence type="ECO:0000259" key="4">
    <source>
        <dbReference type="Pfam" id="PF02397"/>
    </source>
</evidence>
<protein>
    <submittedName>
        <fullName evidence="5">Sugar transferase</fullName>
        <ecNumber evidence="5">2.7.8.-</ecNumber>
    </submittedName>
</protein>
<dbReference type="PANTHER" id="PTHR30576">
    <property type="entry name" value="COLANIC BIOSYNTHESIS UDP-GLUCOSE LIPID CARRIER TRANSFERASE"/>
    <property type="match status" value="1"/>
</dbReference>
<dbReference type="GO" id="GO:0016740">
    <property type="term" value="F:transferase activity"/>
    <property type="evidence" value="ECO:0007669"/>
    <property type="project" value="UniProtKB-KW"/>
</dbReference>
<feature type="compositionally biased region" description="Basic and acidic residues" evidence="2">
    <location>
        <begin position="1"/>
        <end position="12"/>
    </location>
</feature>
<dbReference type="Pfam" id="PF02397">
    <property type="entry name" value="Bac_transf"/>
    <property type="match status" value="1"/>
</dbReference>
<dbReference type="PANTHER" id="PTHR30576:SF10">
    <property type="entry name" value="SLL5057 PROTEIN"/>
    <property type="match status" value="1"/>
</dbReference>
<evidence type="ECO:0000256" key="3">
    <source>
        <dbReference type="SAM" id="Phobius"/>
    </source>
</evidence>
<sequence>MGAVTLERHPEYRTATSRKPANASFVRRPPRAAKRTAIPAPAWKRALDVSLVVMTLPVSIVLILAVTLWIRLVSRGPALFLQQRVGHGEKLFTIFKFRTMHQGAPTRDHELHVARLVDSDRPMVKLDQLGDKRMIPGACFLRSTGLDELPQLFNVLRGEMSLVGPRPCIPGEHGFFNSAQRERFQVLPGLTGLWQVSGKNRTTFREMAAFDVDYAQRSSLALDLSVLMRTPMALRREMKQCCQHQRHSKVARLDEPLLNYSGQRWGDRS</sequence>
<feature type="domain" description="Bacterial sugar transferase" evidence="4">
    <location>
        <begin position="44"/>
        <end position="233"/>
    </location>
</feature>
<gene>
    <name evidence="5" type="ORF">WKV53_28000</name>
</gene>